<protein>
    <submittedName>
        <fullName evidence="2">Uncharacterized protein</fullName>
    </submittedName>
</protein>
<feature type="region of interest" description="Disordered" evidence="1">
    <location>
        <begin position="193"/>
        <end position="223"/>
    </location>
</feature>
<evidence type="ECO:0000256" key="1">
    <source>
        <dbReference type="SAM" id="MobiDB-lite"/>
    </source>
</evidence>
<dbReference type="EMBL" id="GG663366">
    <property type="protein sequence ID" value="EEH08557.1"/>
    <property type="molecule type" value="Genomic_DNA"/>
</dbReference>
<keyword evidence="3" id="KW-1185">Reference proteome</keyword>
<reference evidence="2" key="1">
    <citation type="submission" date="2009-02" db="EMBL/GenBank/DDBJ databases">
        <title>The Genome Sequence of Ajellomyces capsulatus strain G186AR.</title>
        <authorList>
            <consortium name="The Broad Institute Genome Sequencing Platform"/>
            <person name="Champion M."/>
            <person name="Cuomo C."/>
            <person name="Ma L.-J."/>
            <person name="Henn M.R."/>
            <person name="Sil A."/>
            <person name="Goldman B."/>
            <person name="Young S.K."/>
            <person name="Kodira C.D."/>
            <person name="Zeng Q."/>
            <person name="Koehrsen M."/>
            <person name="Alvarado L."/>
            <person name="Berlin A."/>
            <person name="Borenstein D."/>
            <person name="Chen Z."/>
            <person name="Engels R."/>
            <person name="Freedman E."/>
            <person name="Gellesch M."/>
            <person name="Goldberg J."/>
            <person name="Griggs A."/>
            <person name="Gujja S."/>
            <person name="Heiman D."/>
            <person name="Hepburn T."/>
            <person name="Howarth C."/>
            <person name="Jen D."/>
            <person name="Larson L."/>
            <person name="Lewis B."/>
            <person name="Mehta T."/>
            <person name="Park D."/>
            <person name="Pearson M."/>
            <person name="Roberts A."/>
            <person name="Saif S."/>
            <person name="Shea T."/>
            <person name="Shenoy N."/>
            <person name="Sisk P."/>
            <person name="Stolte C."/>
            <person name="Sykes S."/>
            <person name="Walk T."/>
            <person name="White J."/>
            <person name="Yandava C."/>
            <person name="Klein B."/>
            <person name="McEwen J.G."/>
            <person name="Puccia R."/>
            <person name="Goldman G.H."/>
            <person name="Felipe M.S."/>
            <person name="Nino-Vega G."/>
            <person name="San-Blas G."/>
            <person name="Taylor J."/>
            <person name="Mendoza L."/>
            <person name="Galagan J."/>
            <person name="Nusbaum C."/>
            <person name="Birren B."/>
        </authorList>
    </citation>
    <scope>NUCLEOTIDE SEQUENCE</scope>
    <source>
        <strain evidence="2">G186AR</strain>
    </source>
</reference>
<organism evidence="2 3">
    <name type="scientific">Ajellomyces capsulatus (strain G186AR / H82 / ATCC MYA-2454 / RMSCC 2432)</name>
    <name type="common">Darling's disease fungus</name>
    <name type="synonym">Histoplasma capsulatum</name>
    <dbReference type="NCBI Taxonomy" id="447093"/>
    <lineage>
        <taxon>Eukaryota</taxon>
        <taxon>Fungi</taxon>
        <taxon>Dikarya</taxon>
        <taxon>Ascomycota</taxon>
        <taxon>Pezizomycotina</taxon>
        <taxon>Eurotiomycetes</taxon>
        <taxon>Eurotiomycetidae</taxon>
        <taxon>Onygenales</taxon>
        <taxon>Ajellomycetaceae</taxon>
        <taxon>Histoplasma</taxon>
    </lineage>
</organism>
<evidence type="ECO:0000313" key="3">
    <source>
        <dbReference type="Proteomes" id="UP000001631"/>
    </source>
</evidence>
<dbReference type="Proteomes" id="UP000001631">
    <property type="component" value="Unassembled WGS sequence"/>
</dbReference>
<feature type="compositionally biased region" description="Low complexity" evidence="1">
    <location>
        <begin position="204"/>
        <end position="215"/>
    </location>
</feature>
<accession>C0NL16</accession>
<sequence length="223" mass="24939">MTNAEDTEDEDDIHLNVAEAGHQMMSSSLFSPRHLSWVILEKCLPAEACRDAFERMSKATVQMCLSTTGFGSDAALLGATRLRAAGEPISPNIAIETFSSMSMRAQQQGEQHRQLQPTHSRSQYDMKLQDCFPKELMNEYCHHPSSQYGSVSNHLPQHSIFTNHYHSLKFRTSSPIQPRKSTMTMQIFDRATSPITDSNAGSKNNNNNLDDTTLLVVGQTECE</sequence>
<feature type="compositionally biased region" description="Polar residues" evidence="1">
    <location>
        <begin position="193"/>
        <end position="203"/>
    </location>
</feature>
<name>C0NL16_AJECG</name>
<dbReference type="HOGENOM" id="CLU_1282909_0_0_1"/>
<dbReference type="InParanoid" id="C0NL16"/>
<dbReference type="AlphaFoldDB" id="C0NL16"/>
<evidence type="ECO:0000313" key="2">
    <source>
        <dbReference type="EMBL" id="EEH08557.1"/>
    </source>
</evidence>
<dbReference type="STRING" id="447093.C0NL16"/>
<dbReference type="RefSeq" id="XP_045289038.1">
    <property type="nucleotide sequence ID" value="XM_045430895.1"/>
</dbReference>
<proteinExistence type="predicted"/>
<dbReference type="GeneID" id="69036862"/>
<gene>
    <name evidence="2" type="ORF">HCBG_03846</name>
</gene>